<keyword evidence="3" id="KW-1185">Reference proteome</keyword>
<dbReference type="SUPFAM" id="SSF53254">
    <property type="entry name" value="Phosphoglycerate mutase-like"/>
    <property type="match status" value="1"/>
</dbReference>
<dbReference type="PANTHER" id="PTHR11567">
    <property type="entry name" value="ACID PHOSPHATASE-RELATED"/>
    <property type="match status" value="1"/>
</dbReference>
<dbReference type="Pfam" id="PF00328">
    <property type="entry name" value="His_Phos_2"/>
    <property type="match status" value="1"/>
</dbReference>
<sequence length="490" mass="55250">MRWADPLNYSLSILSEFDWRTMSRMTGTSWMFPLLGLLGSATATTFNVTHYPPANTSNTVLSEVIDGSGAPGIYNSSTTPAGEYGIYNWCAMPHVRKEEYQKVSSDYTLKYLEVIQRHNKRTPYSSNTFFKEDISWDCEGEGPYAYARNANQFNTTPIYWQAEVNTLNPFEYTVGPGFINSTCQFPMETSAGLEDSRVHGEDFRGVYGDMLQFLPLSSEREKYQWRVTNNPITSQTLAGYAAGIYPDIDDYYALIQSDAYDSLEPAFSCPAASAIKAAQLASDPWIAHLNESQTLREKMNNISGIAANDTAGWHNSWDHYYDNLSAKQCHQKALPCSLNDTSLCASQEDANAIYRLGNWEYSYWWRGDTNSTLRSVLTMGPWYRELQGHFADVVSGKSCMKYYHNFAHDGSMAPALGILQIDEPVWPGMASELVFELYEKASNYFLRILWGGQPLKTSTPMGTLDMISLDDFNSYLDNMFPEDFVAACNA</sequence>
<name>A0A1Y1UIR0_9TREE</name>
<dbReference type="PANTHER" id="PTHR11567:SF195">
    <property type="entry name" value="ACID PHOSPHATASE, PUTATIVE (AFU_ORTHOLOGUE AFUA_3G14570)-RELATED"/>
    <property type="match status" value="1"/>
</dbReference>
<reference evidence="2 3" key="1">
    <citation type="submission" date="2017-03" db="EMBL/GenBank/DDBJ databases">
        <title>Widespread Adenine N6-methylation of Active Genes in Fungi.</title>
        <authorList>
            <consortium name="DOE Joint Genome Institute"/>
            <person name="Mondo S.J."/>
            <person name="Dannebaum R.O."/>
            <person name="Kuo R.C."/>
            <person name="Louie K.B."/>
            <person name="Bewick A.J."/>
            <person name="Labutti K."/>
            <person name="Haridas S."/>
            <person name="Kuo A."/>
            <person name="Salamov A."/>
            <person name="Ahrendt S.R."/>
            <person name="Lau R."/>
            <person name="Bowen B.P."/>
            <person name="Lipzen A."/>
            <person name="Sullivan W."/>
            <person name="Andreopoulos W.B."/>
            <person name="Clum A."/>
            <person name="Lindquist E."/>
            <person name="Daum C."/>
            <person name="Northen T.R."/>
            <person name="Ramamoorthy G."/>
            <person name="Schmitz R.J."/>
            <person name="Gryganskyi A."/>
            <person name="Culley D."/>
            <person name="Magnuson J."/>
            <person name="James T.Y."/>
            <person name="O'Malley M.A."/>
            <person name="Stajich J.E."/>
            <person name="Spatafora J.W."/>
            <person name="Visel A."/>
            <person name="Grigoriev I.V."/>
        </authorList>
    </citation>
    <scope>NUCLEOTIDE SEQUENCE [LARGE SCALE GENOMIC DNA]</scope>
    <source>
        <strain evidence="2 3">NRRL Y-17943</strain>
    </source>
</reference>
<dbReference type="Gene3D" id="3.40.50.1240">
    <property type="entry name" value="Phosphoglycerate mutase-like"/>
    <property type="match status" value="1"/>
</dbReference>
<dbReference type="InterPro" id="IPR000560">
    <property type="entry name" value="His_Pase_clade-2"/>
</dbReference>
<protein>
    <submittedName>
        <fullName evidence="2">Histidine phosphatase superfamily</fullName>
    </submittedName>
</protein>
<dbReference type="EMBL" id="NBSH01000006">
    <property type="protein sequence ID" value="ORX37384.1"/>
    <property type="molecule type" value="Genomic_DNA"/>
</dbReference>
<dbReference type="GO" id="GO:0016791">
    <property type="term" value="F:phosphatase activity"/>
    <property type="evidence" value="ECO:0007669"/>
    <property type="project" value="TreeGrafter"/>
</dbReference>
<evidence type="ECO:0000313" key="3">
    <source>
        <dbReference type="Proteomes" id="UP000193218"/>
    </source>
</evidence>
<accession>A0A1Y1UIR0</accession>
<dbReference type="AlphaFoldDB" id="A0A1Y1UIR0"/>
<dbReference type="OrthoDB" id="10262962at2759"/>
<proteinExistence type="inferred from homology"/>
<comment type="caution">
    <text evidence="2">The sequence shown here is derived from an EMBL/GenBank/DDBJ whole genome shotgun (WGS) entry which is preliminary data.</text>
</comment>
<evidence type="ECO:0000256" key="1">
    <source>
        <dbReference type="ARBA" id="ARBA00005375"/>
    </source>
</evidence>
<organism evidence="2 3">
    <name type="scientific">Kockovaella imperatae</name>
    <dbReference type="NCBI Taxonomy" id="4999"/>
    <lineage>
        <taxon>Eukaryota</taxon>
        <taxon>Fungi</taxon>
        <taxon>Dikarya</taxon>
        <taxon>Basidiomycota</taxon>
        <taxon>Agaricomycotina</taxon>
        <taxon>Tremellomycetes</taxon>
        <taxon>Tremellales</taxon>
        <taxon>Cuniculitremaceae</taxon>
        <taxon>Kockovaella</taxon>
    </lineage>
</organism>
<comment type="similarity">
    <text evidence="1">Belongs to the histidine acid phosphatase family.</text>
</comment>
<dbReference type="RefSeq" id="XP_021871422.1">
    <property type="nucleotide sequence ID" value="XM_022015855.1"/>
</dbReference>
<dbReference type="InterPro" id="IPR050645">
    <property type="entry name" value="Histidine_acid_phosphatase"/>
</dbReference>
<gene>
    <name evidence="2" type="ORF">BD324DRAFT_625940</name>
</gene>
<dbReference type="Proteomes" id="UP000193218">
    <property type="component" value="Unassembled WGS sequence"/>
</dbReference>
<evidence type="ECO:0000313" key="2">
    <source>
        <dbReference type="EMBL" id="ORX37384.1"/>
    </source>
</evidence>
<dbReference type="GeneID" id="33557664"/>
<dbReference type="InParanoid" id="A0A1Y1UIR0"/>
<dbReference type="InterPro" id="IPR029033">
    <property type="entry name" value="His_PPase_superfam"/>
</dbReference>